<organism evidence="3 4">
    <name type="scientific">Arenibacter aquaticus</name>
    <dbReference type="NCBI Taxonomy" id="2489054"/>
    <lineage>
        <taxon>Bacteria</taxon>
        <taxon>Pseudomonadati</taxon>
        <taxon>Bacteroidota</taxon>
        <taxon>Flavobacteriia</taxon>
        <taxon>Flavobacteriales</taxon>
        <taxon>Flavobacteriaceae</taxon>
        <taxon>Arenibacter</taxon>
    </lineage>
</organism>
<evidence type="ECO:0000313" key="3">
    <source>
        <dbReference type="EMBL" id="RTE54180.1"/>
    </source>
</evidence>
<comment type="caution">
    <text evidence="3">The sequence shown here is derived from an EMBL/GenBank/DDBJ whole genome shotgun (WGS) entry which is preliminary data.</text>
</comment>
<dbReference type="OrthoDB" id="665223at2"/>
<name>A0A430K557_9FLAO</name>
<keyword evidence="4" id="KW-1185">Reference proteome</keyword>
<feature type="chain" id="PRO_5019223267" description="DUF3108 domain-containing protein" evidence="1">
    <location>
        <begin position="26"/>
        <end position="234"/>
    </location>
</feature>
<dbReference type="Gene3D" id="2.40.360.20">
    <property type="match status" value="1"/>
</dbReference>
<dbReference type="AlphaFoldDB" id="A0A430K557"/>
<dbReference type="InterPro" id="IPR049279">
    <property type="entry name" value="DUF3108-like"/>
</dbReference>
<accession>A0A430K557</accession>
<dbReference type="EMBL" id="RQPJ01000002">
    <property type="protein sequence ID" value="RTE54180.1"/>
    <property type="molecule type" value="Genomic_DNA"/>
</dbReference>
<feature type="domain" description="DUF3108" evidence="2">
    <location>
        <begin position="36"/>
        <end position="229"/>
    </location>
</feature>
<reference evidence="3 4" key="1">
    <citation type="submission" date="2018-11" db="EMBL/GenBank/DDBJ databases">
        <title>Arenibacter aquaticus sp.nov., a marine bacterium isolated from surface seawater in the South China Sea.</title>
        <authorList>
            <person name="Guo J."/>
            <person name="Sun J."/>
        </authorList>
    </citation>
    <scope>NUCLEOTIDE SEQUENCE [LARGE SCALE GENOMIC DNA]</scope>
    <source>
        <strain evidence="3 4">GUO666</strain>
    </source>
</reference>
<evidence type="ECO:0000256" key="1">
    <source>
        <dbReference type="SAM" id="SignalP"/>
    </source>
</evidence>
<protein>
    <recommendedName>
        <fullName evidence="2">DUF3108 domain-containing protein</fullName>
    </recommendedName>
</protein>
<evidence type="ECO:0000259" key="2">
    <source>
        <dbReference type="Pfam" id="PF21347"/>
    </source>
</evidence>
<keyword evidence="1" id="KW-0732">Signal</keyword>
<sequence length="234" mass="26649">MNYLKNNLRNFAILLVFNLSGASFAQMCDTFFPMREGVRMEYTLHNKKGKVEGSQWQEFRNVQKTANGTEAEIHMGFMDDKGKNPYEMTYNMTCDGNIIRIDFKSLLSTQMMEQYSEMEAEITGTDIELPTQLKPGMELPDAGVSMKINMGAMNMKMEVEMTNRKVEKKETITVPAGTFDCYVIYSDNRSKMMMVDKNYPNRSWISEGVGTVKTESYNGKGKLLNSTVLSAIKD</sequence>
<proteinExistence type="predicted"/>
<feature type="signal peptide" evidence="1">
    <location>
        <begin position="1"/>
        <end position="25"/>
    </location>
</feature>
<dbReference type="RefSeq" id="WP_126160914.1">
    <property type="nucleotide sequence ID" value="NZ_RQPJ01000002.1"/>
</dbReference>
<dbReference type="Pfam" id="PF21347">
    <property type="entry name" value="DUF3108_like"/>
    <property type="match status" value="1"/>
</dbReference>
<evidence type="ECO:0000313" key="4">
    <source>
        <dbReference type="Proteomes" id="UP000267585"/>
    </source>
</evidence>
<gene>
    <name evidence="3" type="ORF">EHW67_03160</name>
</gene>
<dbReference type="Proteomes" id="UP000267585">
    <property type="component" value="Unassembled WGS sequence"/>
</dbReference>